<evidence type="ECO:0000256" key="2">
    <source>
        <dbReference type="SAM" id="MobiDB-lite"/>
    </source>
</evidence>
<dbReference type="InterPro" id="IPR008979">
    <property type="entry name" value="Galactose-bd-like_sf"/>
</dbReference>
<evidence type="ECO:0000259" key="4">
    <source>
        <dbReference type="PROSITE" id="PS50853"/>
    </source>
</evidence>
<dbReference type="PANTHER" id="PTHR45867:SF3">
    <property type="entry name" value="ACID PHOSPHATASE TYPE 7"/>
    <property type="match status" value="1"/>
</dbReference>
<dbReference type="CDD" id="cd00063">
    <property type="entry name" value="FN3"/>
    <property type="match status" value="1"/>
</dbReference>
<dbReference type="PANTHER" id="PTHR45867">
    <property type="entry name" value="PURPLE ACID PHOSPHATASE"/>
    <property type="match status" value="1"/>
</dbReference>
<dbReference type="InterPro" id="IPR015914">
    <property type="entry name" value="PAPs_N"/>
</dbReference>
<dbReference type="SUPFAM" id="SSF49363">
    <property type="entry name" value="Purple acid phosphatase, N-terminal domain"/>
    <property type="match status" value="1"/>
</dbReference>
<feature type="signal peptide" evidence="3">
    <location>
        <begin position="1"/>
        <end position="29"/>
    </location>
</feature>
<feature type="domain" description="Fibronectin type-III" evidence="4">
    <location>
        <begin position="237"/>
        <end position="332"/>
    </location>
</feature>
<dbReference type="PROSITE" id="PS50853">
    <property type="entry name" value="FN3"/>
    <property type="match status" value="1"/>
</dbReference>
<dbReference type="InterPro" id="IPR003961">
    <property type="entry name" value="FN3_dom"/>
</dbReference>
<dbReference type="Gene3D" id="3.60.21.10">
    <property type="match status" value="1"/>
</dbReference>
<dbReference type="Gene3D" id="2.60.40.380">
    <property type="entry name" value="Purple acid phosphatase-like, N-terminal"/>
    <property type="match status" value="1"/>
</dbReference>
<keyword evidence="1 3" id="KW-0732">Signal</keyword>
<evidence type="ECO:0000256" key="1">
    <source>
        <dbReference type="ARBA" id="ARBA00022729"/>
    </source>
</evidence>
<keyword evidence="6" id="KW-1185">Reference proteome</keyword>
<dbReference type="EMBL" id="JAGIOE010000001">
    <property type="protein sequence ID" value="MBP2374406.1"/>
    <property type="molecule type" value="Genomic_DNA"/>
</dbReference>
<dbReference type="RefSeq" id="WP_209907432.1">
    <property type="nucleotide sequence ID" value="NZ_BAAAMI010000006.1"/>
</dbReference>
<dbReference type="InterPro" id="IPR029052">
    <property type="entry name" value="Metallo-depent_PP-like"/>
</dbReference>
<dbReference type="Gene3D" id="2.60.120.260">
    <property type="entry name" value="Galactose-binding domain-like"/>
    <property type="match status" value="1"/>
</dbReference>
<dbReference type="SUPFAM" id="SSF56300">
    <property type="entry name" value="Metallo-dependent phosphatases"/>
    <property type="match status" value="1"/>
</dbReference>
<gene>
    <name evidence="5" type="ORF">JOF46_002318</name>
</gene>
<feature type="compositionally biased region" description="Low complexity" evidence="2">
    <location>
        <begin position="716"/>
        <end position="729"/>
    </location>
</feature>
<dbReference type="CDD" id="cd00838">
    <property type="entry name" value="MPP_superfamily"/>
    <property type="match status" value="1"/>
</dbReference>
<feature type="region of interest" description="Disordered" evidence="2">
    <location>
        <begin position="692"/>
        <end position="736"/>
    </location>
</feature>
<feature type="chain" id="PRO_5047251558" description="Fibronectin type-III domain-containing protein" evidence="3">
    <location>
        <begin position="30"/>
        <end position="736"/>
    </location>
</feature>
<dbReference type="Proteomes" id="UP000766570">
    <property type="component" value="Unassembled WGS sequence"/>
</dbReference>
<organism evidence="5 6">
    <name type="scientific">Paeniglutamicibacter psychrophenolicus</name>
    <dbReference type="NCBI Taxonomy" id="257454"/>
    <lineage>
        <taxon>Bacteria</taxon>
        <taxon>Bacillati</taxon>
        <taxon>Actinomycetota</taxon>
        <taxon>Actinomycetes</taxon>
        <taxon>Micrococcales</taxon>
        <taxon>Micrococcaceae</taxon>
        <taxon>Paeniglutamicibacter</taxon>
    </lineage>
</organism>
<dbReference type="InterPro" id="IPR004843">
    <property type="entry name" value="Calcineurin-like_PHP"/>
</dbReference>
<evidence type="ECO:0000313" key="6">
    <source>
        <dbReference type="Proteomes" id="UP000766570"/>
    </source>
</evidence>
<dbReference type="Pfam" id="PF16656">
    <property type="entry name" value="Pur_ac_phosph_N"/>
    <property type="match status" value="1"/>
</dbReference>
<evidence type="ECO:0000313" key="5">
    <source>
        <dbReference type="EMBL" id="MBP2374406.1"/>
    </source>
</evidence>
<evidence type="ECO:0000256" key="3">
    <source>
        <dbReference type="SAM" id="SignalP"/>
    </source>
</evidence>
<reference evidence="5 6" key="1">
    <citation type="submission" date="2021-03" db="EMBL/GenBank/DDBJ databases">
        <title>Sequencing the genomes of 1000 actinobacteria strains.</title>
        <authorList>
            <person name="Klenk H.-P."/>
        </authorList>
    </citation>
    <scope>NUCLEOTIDE SEQUENCE [LARGE SCALE GENOMIC DNA]</scope>
    <source>
        <strain evidence="5 6">DSM 15454</strain>
    </source>
</reference>
<dbReference type="InterPro" id="IPR008963">
    <property type="entry name" value="Purple_acid_Pase-like_N"/>
</dbReference>
<comment type="caution">
    <text evidence="5">The sequence shown here is derived from an EMBL/GenBank/DDBJ whole genome shotgun (WGS) entry which is preliminary data.</text>
</comment>
<protein>
    <recommendedName>
        <fullName evidence="4">Fibronectin type-III domain-containing protein</fullName>
    </recommendedName>
</protein>
<name>A0ABS4WDY6_9MICC</name>
<accession>A0ABS4WDY6</accession>
<proteinExistence type="predicted"/>
<dbReference type="Pfam" id="PF00149">
    <property type="entry name" value="Metallophos"/>
    <property type="match status" value="1"/>
</dbReference>
<sequence length="736" mass="78875">MTQTQTPARRHKRGIASAVLLAVLGGALAAPVPSFAAPAVPTDPVVSTTDTTWQYLDDGSDPAAGSGAMRAWTTPGFDDAGWKSAKGSFGAKNGKLSAVGPHTPATLLNHYLDGAAAPTIPTYFFRSTFELGQGVAAEVGDIIGDVVHDDALAVWINGTKVAGFLDDRATGTKNQEYAGTSNGDPVANTFHADPELLVDGTNTVAIALYQDRETSSDIFLDVPSIRLARVGETVAAPPTRVILTPTTTPETSQSFSWLAGDASQTSGQVQIRPAAGGQTRSVDAYLAGTVNNNPKPHYSATVDGLSPATAYSYRVGLEGSWSEWHEFSTADPKSKDFQFIYYGDAQIGLDSTWPEVVRQAEAKAPNSIGSVHAGDLIDTGSNETQWLNWFSGMAKSAATTNVMAAPGNHEYSGDKKLAAWKANFEYPHNNPDTETIGAMAELAVGDTEVARQYAAYFAHWAEFAAETVYFTDYQDTRFITINATRDTAFLTPDNLPACAGTDCPSTKVARLWTEFQGAWLDHVLETSESKWNVVTFHQPVFSTSAGRNEPILREVWVPVFEKHNIDLVLMGHDHTYARGYVNADATDTEGLTTGPVYTVANSGAKHYNLETDEKNVWTLNGATQVLRGAGVTTYQVIDVSADKMVYRSYIAEKTANATTDLPVGALYDEFTITKTDKGSKWVTEAGMEPPATHACLENRSENAGTNNGKGAEKRNPNGNSNNGNNSNRPLCAIGPK</sequence>
<dbReference type="SUPFAM" id="SSF49785">
    <property type="entry name" value="Galactose-binding domain-like"/>
    <property type="match status" value="1"/>
</dbReference>